<evidence type="ECO:0000256" key="1">
    <source>
        <dbReference type="SAM" id="MobiDB-lite"/>
    </source>
</evidence>
<sequence length="71" mass="7727">MTPDRDASTDLPRTWTRSTYSGAEGGDCLEAAVDPNRVHLRDSKDTTRPGPAVGHRAWTAFLGFVAAEPRD</sequence>
<dbReference type="EMBL" id="JACERG010000004">
    <property type="protein sequence ID" value="MBA5221197.1"/>
    <property type="molecule type" value="Genomic_DNA"/>
</dbReference>
<gene>
    <name evidence="3" type="ORF">H1X69_07130</name>
</gene>
<feature type="region of interest" description="Disordered" evidence="1">
    <location>
        <begin position="1"/>
        <end position="28"/>
    </location>
</feature>
<protein>
    <submittedName>
        <fullName evidence="3">DUF397 domain-containing protein</fullName>
    </submittedName>
</protein>
<feature type="domain" description="DUF397" evidence="2">
    <location>
        <begin position="14"/>
        <end position="65"/>
    </location>
</feature>
<evidence type="ECO:0000313" key="3">
    <source>
        <dbReference type="EMBL" id="MBA5221197.1"/>
    </source>
</evidence>
<dbReference type="AlphaFoldDB" id="A0A7W2HTI6"/>
<accession>A0A7W2HTI6</accession>
<dbReference type="Proteomes" id="UP000587608">
    <property type="component" value="Unassembled WGS sequence"/>
</dbReference>
<comment type="caution">
    <text evidence="3">The sequence shown here is derived from an EMBL/GenBank/DDBJ whole genome shotgun (WGS) entry which is preliminary data.</text>
</comment>
<reference evidence="3 4" key="1">
    <citation type="submission" date="2020-07" db="EMBL/GenBank/DDBJ databases">
        <title>Differential regulation of undecylprodigiosin biosynthesis in the yeast-scavenging Streptomyces strain MBK6.</title>
        <authorList>
            <person name="Baral B."/>
            <person name="Siitonen V."/>
            <person name="Laughlin M."/>
            <person name="Yamada K."/>
            <person name="Ilomaeki M."/>
            <person name="Metsae-Ketelae M."/>
            <person name="Niemi J."/>
        </authorList>
    </citation>
    <scope>NUCLEOTIDE SEQUENCE [LARGE SCALE GENOMIC DNA]</scope>
    <source>
        <strain evidence="3 4">MBK6</strain>
    </source>
</reference>
<dbReference type="RefSeq" id="WP_167793315.1">
    <property type="nucleotide sequence ID" value="NZ_CP108339.1"/>
</dbReference>
<organism evidence="3 4">
    <name type="scientific">Streptomyces griseoaurantiacus</name>
    <dbReference type="NCBI Taxonomy" id="68213"/>
    <lineage>
        <taxon>Bacteria</taxon>
        <taxon>Bacillati</taxon>
        <taxon>Actinomycetota</taxon>
        <taxon>Actinomycetes</taxon>
        <taxon>Kitasatosporales</taxon>
        <taxon>Streptomycetaceae</taxon>
        <taxon>Streptomyces</taxon>
        <taxon>Streptomyces aurantiacus group</taxon>
    </lineage>
</organism>
<name>A0A7W2HTI6_9ACTN</name>
<evidence type="ECO:0000259" key="2">
    <source>
        <dbReference type="Pfam" id="PF04149"/>
    </source>
</evidence>
<dbReference type="Pfam" id="PF04149">
    <property type="entry name" value="DUF397"/>
    <property type="match status" value="1"/>
</dbReference>
<proteinExistence type="predicted"/>
<dbReference type="InterPro" id="IPR007278">
    <property type="entry name" value="DUF397"/>
</dbReference>
<evidence type="ECO:0000313" key="4">
    <source>
        <dbReference type="Proteomes" id="UP000587608"/>
    </source>
</evidence>